<dbReference type="Pfam" id="PF22725">
    <property type="entry name" value="GFO_IDH_MocA_C3"/>
    <property type="match status" value="1"/>
</dbReference>
<keyword evidence="4" id="KW-1185">Reference proteome</keyword>
<dbReference type="OrthoDB" id="9771072at2"/>
<comment type="caution">
    <text evidence="3">The sequence shown here is derived from an EMBL/GenBank/DDBJ whole genome shotgun (WGS) entry which is preliminary data.</text>
</comment>
<dbReference type="PANTHER" id="PTHR43818">
    <property type="entry name" value="BCDNA.GH03377"/>
    <property type="match status" value="1"/>
</dbReference>
<feature type="domain" description="Gfo/Idh/MocA-like oxidoreductase N-terminal" evidence="1">
    <location>
        <begin position="50"/>
        <end position="167"/>
    </location>
</feature>
<gene>
    <name evidence="3" type="ORF">BGE01nite_07150</name>
</gene>
<proteinExistence type="predicted"/>
<feature type="domain" description="GFO/IDH/MocA-like oxidoreductase" evidence="2">
    <location>
        <begin position="187"/>
        <end position="316"/>
    </location>
</feature>
<dbReference type="InterPro" id="IPR050463">
    <property type="entry name" value="Gfo/Idh/MocA_oxidrdct_glycsds"/>
</dbReference>
<evidence type="ECO:0000313" key="3">
    <source>
        <dbReference type="EMBL" id="GEP41424.1"/>
    </source>
</evidence>
<dbReference type="InterPro" id="IPR055170">
    <property type="entry name" value="GFO_IDH_MocA-like_dom"/>
</dbReference>
<dbReference type="EMBL" id="BKAG01000003">
    <property type="protein sequence ID" value="GEP41424.1"/>
    <property type="molecule type" value="Genomic_DNA"/>
</dbReference>
<dbReference type="SUPFAM" id="SSF55347">
    <property type="entry name" value="Glyceraldehyde-3-phosphate dehydrogenase-like, C-terminal domain"/>
    <property type="match status" value="1"/>
</dbReference>
<evidence type="ECO:0000259" key="2">
    <source>
        <dbReference type="Pfam" id="PF22725"/>
    </source>
</evidence>
<dbReference type="Gene3D" id="3.40.50.720">
    <property type="entry name" value="NAD(P)-binding Rossmann-like Domain"/>
    <property type="match status" value="1"/>
</dbReference>
<dbReference type="PANTHER" id="PTHR43818:SF5">
    <property type="entry name" value="OXIDOREDUCTASE FAMILY PROTEIN"/>
    <property type="match status" value="1"/>
</dbReference>
<protein>
    <submittedName>
        <fullName evidence="3">Oxidoreductase</fullName>
    </submittedName>
</protein>
<dbReference type="Proteomes" id="UP000321577">
    <property type="component" value="Unassembled WGS sequence"/>
</dbReference>
<dbReference type="InterPro" id="IPR000683">
    <property type="entry name" value="Gfo/Idh/MocA-like_OxRdtase_N"/>
</dbReference>
<dbReference type="SUPFAM" id="SSF51735">
    <property type="entry name" value="NAD(P)-binding Rossmann-fold domains"/>
    <property type="match status" value="1"/>
</dbReference>
<evidence type="ECO:0000259" key="1">
    <source>
        <dbReference type="Pfam" id="PF01408"/>
    </source>
</evidence>
<accession>A0A512M3V7</accession>
<evidence type="ECO:0000313" key="4">
    <source>
        <dbReference type="Proteomes" id="UP000321577"/>
    </source>
</evidence>
<sequence>MLTLTNETHIMNRRSFFQATGIASLASQFAAQAADKAADPAKLPYDGPVFKIGNIGCGGRGTFVSGIIAENPGFKLTAACDYFEDRVKTFGEKFGVAADQQFTGLDGYKKMLEHVDAVAIHSPPGFHVQQAIDAVAAGKHVLIAKPVAIDVAGCEVIRQLAKDAAKKGIVVLADVQCRGDEFFQEGMKRIHEGAIGDLMFGECHYEADLIPLQSEEDNTPEGRLKNWIRHRDLAGDIITEQNIHALDIVSWAFGRPTRISGTCGRGGRPDNVGDVSDHFALLFEFQKGTVTFASRQYAAWGSPFLCDNRFVGNKGAFTSKFGGRVMIRGGKENFWAGGESKNLYRSGSVNNVESFRAAIAAKDPKGNPTIEGAVETTLLTLFGEFAAKAGHSVTWDEFIRDAKPVKMNLDGLKA</sequence>
<dbReference type="GO" id="GO:0000166">
    <property type="term" value="F:nucleotide binding"/>
    <property type="evidence" value="ECO:0007669"/>
    <property type="project" value="InterPro"/>
</dbReference>
<reference evidence="3 4" key="1">
    <citation type="submission" date="2019-07" db="EMBL/GenBank/DDBJ databases">
        <title>Whole genome shotgun sequence of Brevifollis gellanilyticus NBRC 108608.</title>
        <authorList>
            <person name="Hosoyama A."/>
            <person name="Uohara A."/>
            <person name="Ohji S."/>
            <person name="Ichikawa N."/>
        </authorList>
    </citation>
    <scope>NUCLEOTIDE SEQUENCE [LARGE SCALE GENOMIC DNA]</scope>
    <source>
        <strain evidence="3 4">NBRC 108608</strain>
    </source>
</reference>
<dbReference type="InterPro" id="IPR036291">
    <property type="entry name" value="NAD(P)-bd_dom_sf"/>
</dbReference>
<organism evidence="3 4">
    <name type="scientific">Brevifollis gellanilyticus</name>
    <dbReference type="NCBI Taxonomy" id="748831"/>
    <lineage>
        <taxon>Bacteria</taxon>
        <taxon>Pseudomonadati</taxon>
        <taxon>Verrucomicrobiota</taxon>
        <taxon>Verrucomicrobiia</taxon>
        <taxon>Verrucomicrobiales</taxon>
        <taxon>Verrucomicrobiaceae</taxon>
    </lineage>
</organism>
<dbReference type="Gene3D" id="3.30.360.10">
    <property type="entry name" value="Dihydrodipicolinate Reductase, domain 2"/>
    <property type="match status" value="1"/>
</dbReference>
<name>A0A512M3V7_9BACT</name>
<dbReference type="AlphaFoldDB" id="A0A512M3V7"/>
<dbReference type="Pfam" id="PF01408">
    <property type="entry name" value="GFO_IDH_MocA"/>
    <property type="match status" value="1"/>
</dbReference>